<dbReference type="Pfam" id="PF00158">
    <property type="entry name" value="Sigma54_activat"/>
    <property type="match status" value="1"/>
</dbReference>
<dbReference type="Proteomes" id="UP000243591">
    <property type="component" value="Chromosome"/>
</dbReference>
<evidence type="ECO:0000259" key="7">
    <source>
        <dbReference type="PROSITE" id="PS51372"/>
    </source>
</evidence>
<evidence type="ECO:0000313" key="9">
    <source>
        <dbReference type="EMBL" id="SPP29035.1"/>
    </source>
</evidence>
<feature type="domain" description="Sigma-54 factor interaction" evidence="5">
    <location>
        <begin position="113"/>
        <end position="347"/>
    </location>
</feature>
<feature type="domain" description="PRD" evidence="7">
    <location>
        <begin position="471"/>
        <end position="576"/>
    </location>
</feature>
<feature type="domain" description="PRD" evidence="7">
    <location>
        <begin position="843"/>
        <end position="943"/>
    </location>
</feature>
<dbReference type="Gene3D" id="3.40.50.300">
    <property type="entry name" value="P-loop containing nucleotide triphosphate hydrolases"/>
    <property type="match status" value="1"/>
</dbReference>
<dbReference type="Gene3D" id="1.10.1790.10">
    <property type="entry name" value="PRD domain"/>
    <property type="match status" value="1"/>
</dbReference>
<dbReference type="SUPFAM" id="SSF53062">
    <property type="entry name" value="PTS system fructose IIA component-like"/>
    <property type="match status" value="1"/>
</dbReference>
<keyword evidence="10" id="KW-1185">Reference proteome</keyword>
<dbReference type="STRING" id="2756.BFR44_07435"/>
<evidence type="ECO:0000256" key="3">
    <source>
        <dbReference type="ARBA" id="ARBA00022777"/>
    </source>
</evidence>
<dbReference type="Gene3D" id="3.40.50.510">
    <property type="entry name" value="Phosphotransferase system, mannose-type IIA component"/>
    <property type="match status" value="1"/>
</dbReference>
<keyword evidence="1" id="KW-0808">Transferase</keyword>
<keyword evidence="3" id="KW-0418">Kinase</keyword>
<dbReference type="InterPro" id="IPR004701">
    <property type="entry name" value="PTS_EIIA_man-typ"/>
</dbReference>
<dbReference type="PROSITE" id="PS50045">
    <property type="entry name" value="SIGMA54_INTERACT_4"/>
    <property type="match status" value="1"/>
</dbReference>
<proteinExistence type="predicted"/>
<dbReference type="InterPro" id="IPR036634">
    <property type="entry name" value="PRD_sf"/>
</dbReference>
<dbReference type="EMBL" id="OUNC01000034">
    <property type="protein sequence ID" value="SPP29035.1"/>
    <property type="molecule type" value="Genomic_DNA"/>
</dbReference>
<evidence type="ECO:0000256" key="4">
    <source>
        <dbReference type="ARBA" id="ARBA00022840"/>
    </source>
</evidence>
<reference evidence="11" key="3">
    <citation type="submission" date="2018-04" db="EMBL/GenBank/DDBJ databases">
        <authorList>
            <person name="Illikoud N."/>
        </authorList>
    </citation>
    <scope>NUCLEOTIDE SEQUENCE [LARGE SCALE GENOMIC DNA]</scope>
</reference>
<dbReference type="SMART" id="SM00382">
    <property type="entry name" value="AAA"/>
    <property type="match status" value="1"/>
</dbReference>
<dbReference type="PROSITE" id="PS51096">
    <property type="entry name" value="PTS_EIIA_TYPE_4"/>
    <property type="match status" value="1"/>
</dbReference>
<dbReference type="InterPro" id="IPR002078">
    <property type="entry name" value="Sigma_54_int"/>
</dbReference>
<dbReference type="InterPro" id="IPR011608">
    <property type="entry name" value="PRD"/>
</dbReference>
<dbReference type="GO" id="GO:0016020">
    <property type="term" value="C:membrane"/>
    <property type="evidence" value="ECO:0007669"/>
    <property type="project" value="InterPro"/>
</dbReference>
<dbReference type="InterPro" id="IPR003593">
    <property type="entry name" value="AAA+_ATPase"/>
</dbReference>
<dbReference type="RefSeq" id="WP_069125385.1">
    <property type="nucleotide sequence ID" value="NZ_CBCPIX010000006.1"/>
</dbReference>
<dbReference type="CDD" id="cd00006">
    <property type="entry name" value="PTS_IIA_man"/>
    <property type="match status" value="1"/>
</dbReference>
<dbReference type="OrthoDB" id="9771372at2"/>
<dbReference type="AlphaFoldDB" id="A0A1D2KTN0"/>
<keyword evidence="2" id="KW-0547">Nucleotide-binding</keyword>
<dbReference type="SUPFAM" id="SSF63520">
    <property type="entry name" value="PTS-regulatory domain, PRD"/>
    <property type="match status" value="2"/>
</dbReference>
<dbReference type="Pfam" id="PF03610">
    <property type="entry name" value="EIIA-man"/>
    <property type="match status" value="1"/>
</dbReference>
<dbReference type="EMBL" id="CP023483">
    <property type="protein sequence ID" value="ATF25698.1"/>
    <property type="molecule type" value="Genomic_DNA"/>
</dbReference>
<evidence type="ECO:0000256" key="2">
    <source>
        <dbReference type="ARBA" id="ARBA00022741"/>
    </source>
</evidence>
<evidence type="ECO:0000256" key="1">
    <source>
        <dbReference type="ARBA" id="ARBA00022679"/>
    </source>
</evidence>
<reference evidence="9" key="2">
    <citation type="submission" date="2018-04" db="EMBL/GenBank/DDBJ databases">
        <authorList>
            <person name="Go L.Y."/>
            <person name="Mitchell J.A."/>
        </authorList>
    </citation>
    <scope>NUCLEOTIDE SEQUENCE</scope>
    <source>
        <strain evidence="9">BSAS1 3</strain>
    </source>
</reference>
<keyword evidence="4" id="KW-0067">ATP-binding</keyword>
<dbReference type="GO" id="GO:0005524">
    <property type="term" value="F:ATP binding"/>
    <property type="evidence" value="ECO:0007669"/>
    <property type="project" value="UniProtKB-KW"/>
</dbReference>
<dbReference type="PANTHER" id="PTHR32071:SF90">
    <property type="entry name" value="TRANSCRIPTIONAL REGULATORY PROTEIN LEVR"/>
    <property type="match status" value="1"/>
</dbReference>
<dbReference type="PROSITE" id="PS51372">
    <property type="entry name" value="PRD_2"/>
    <property type="match status" value="2"/>
</dbReference>
<dbReference type="GO" id="GO:0009401">
    <property type="term" value="P:phosphoenolpyruvate-dependent sugar phosphotransferase system"/>
    <property type="evidence" value="ECO:0007669"/>
    <property type="project" value="InterPro"/>
</dbReference>
<dbReference type="PANTHER" id="PTHR32071">
    <property type="entry name" value="TRANSCRIPTIONAL REGULATORY PROTEIN"/>
    <property type="match status" value="1"/>
</dbReference>
<name>A0A1D2KTN0_BROTH</name>
<feature type="domain" description="PTS EIIA type-4" evidence="6">
    <location>
        <begin position="577"/>
        <end position="702"/>
    </location>
</feature>
<dbReference type="Pfam" id="PF00874">
    <property type="entry name" value="PRD"/>
    <property type="match status" value="1"/>
</dbReference>
<dbReference type="SUPFAM" id="SSF52540">
    <property type="entry name" value="P-loop containing nucleoside triphosphate hydrolases"/>
    <property type="match status" value="1"/>
</dbReference>
<dbReference type="CDD" id="cd00009">
    <property type="entry name" value="AAA"/>
    <property type="match status" value="1"/>
</dbReference>
<evidence type="ECO:0000259" key="6">
    <source>
        <dbReference type="PROSITE" id="PS51096"/>
    </source>
</evidence>
<dbReference type="GO" id="GO:0016301">
    <property type="term" value="F:kinase activity"/>
    <property type="evidence" value="ECO:0007669"/>
    <property type="project" value="UniProtKB-KW"/>
</dbReference>
<dbReference type="KEGG" id="bths:CNY62_04430"/>
<evidence type="ECO:0000259" key="5">
    <source>
        <dbReference type="PROSITE" id="PS50045"/>
    </source>
</evidence>
<sequence length="943" mass="106360">MKRNERILAQLEMLSVSLSWNDLKKNGGITALQIAESVEIQRNNVSADLNQLFREHKLIKINGRPVGYLSLATAERLLGTLPEQTFFDSLADFIALEPHTLNTDEEKTPFSDLIGADSSLRNQVEQAKAAILYPPNGLDTLIVGQTGVGKTLFANMMFNYARHIGKYSEDAPFIVFNCADYYTNPQLLMSHLFGHVKGAFTGADSDKRGLVEKAHRGILFLDEVHRLPPEGQEMIFYLMDNGGYAKLGETERTHHADVLIICATTENPDSSLLKTFVRRIPIIITIPTFEERSAKDKIDLLRFLLTTEAHRIKKPIEIDTEATKALIGNTTYGNVGQLKSNIQLVCANAFLHSLREEKLSIRFKDLPAEVKNGFFHLSGNRVEMQELSDQLQSDVIVMPDGKNISLIKDDAYEPDFNLYSIIEDKVGFMVDQGIKDEEINRFIGIDIDIHLNSFYEKFQNNTQSREKMLKVINEDILNFTENIKSMIEESLRKKLDERFILAFGLHLTAFLKRNKEHKIVRYANIENVVQEMSTEYELSLQINQMIKTHFSVSVPMMETLYLTLLINSLLKDNKSQRVAILVAMHGSSTASSMVNVVKTLLGESNIRSIDMPLDLSPKKVLDDMRTIVREIDTGKGVLLMVDMGSLTGFGDILTEETGIPVKTIDMVSTPTVLEAVRKATIMEMELDTIYRSLKDFRGYDSYLEKPLGTSTALTTATHLDKPTAILSVCTTGEGTALKLQSFLGNILDNMGRSDIEILVMPLHEVAQRKEELERYNIVVSVGIANPNVGVPFIPLEQLFDNEGEDIIAHYFTAFNSSIQQQVNKPSMVLQMSEESLNEFLTYLNPSKILPLLRAFIDDIELFEEINLTNGQKINMMVHIGCALERCVLKETLTYYSKPSPSQLSKVVDYQTIALLFSTSLQIKLPDSELFYLMDMIENVKIQN</sequence>
<dbReference type="Proteomes" id="UP000270190">
    <property type="component" value="Unassembled WGS sequence"/>
</dbReference>
<dbReference type="InterPro" id="IPR036662">
    <property type="entry name" value="PTS_EIIA_man-typ_sf"/>
</dbReference>
<dbReference type="GO" id="GO:0006355">
    <property type="term" value="P:regulation of DNA-templated transcription"/>
    <property type="evidence" value="ECO:0007669"/>
    <property type="project" value="InterPro"/>
</dbReference>
<accession>A0A1D2KTN0</accession>
<evidence type="ECO:0000313" key="10">
    <source>
        <dbReference type="Proteomes" id="UP000243591"/>
    </source>
</evidence>
<reference evidence="8 10" key="1">
    <citation type="submission" date="2017-09" db="EMBL/GenBank/DDBJ databases">
        <title>Complete Genome Sequences of Two Strains of the Meat Spoilage Bacterium Brochothrix thermosphacta Isolated from Ground Chicken.</title>
        <authorList>
            <person name="Paoli G.C."/>
            <person name="Wijey C."/>
            <person name="Chen C.-Y."/>
            <person name="Nguyen L."/>
            <person name="Yan X."/>
            <person name="Irwin P.L."/>
        </authorList>
    </citation>
    <scope>NUCLEOTIDE SEQUENCE [LARGE SCALE GENOMIC DNA]</scope>
    <source>
        <strain evidence="8 10">BI</strain>
    </source>
</reference>
<dbReference type="InterPro" id="IPR027417">
    <property type="entry name" value="P-loop_NTPase"/>
</dbReference>
<evidence type="ECO:0000313" key="11">
    <source>
        <dbReference type="Proteomes" id="UP000270190"/>
    </source>
</evidence>
<gene>
    <name evidence="9" type="ORF">BTBSAS_40058</name>
    <name evidence="8" type="ORF">CNY62_04430</name>
</gene>
<evidence type="ECO:0000313" key="8">
    <source>
        <dbReference type="EMBL" id="ATF25698.1"/>
    </source>
</evidence>
<dbReference type="InterPro" id="IPR033887">
    <property type="entry name" value="PTS_IIA_man"/>
</dbReference>
<protein>
    <submittedName>
        <fullName evidence="9">Putative transcriptional regulator (NifA/NtrC family), LevR</fullName>
    </submittedName>
    <submittedName>
        <fullName evidence="8">Sigma-54-dependent transcriptional regulator</fullName>
    </submittedName>
</protein>
<organism evidence="8 10">
    <name type="scientific">Brochothrix thermosphacta</name>
    <name type="common">Microbacterium thermosphactum</name>
    <dbReference type="NCBI Taxonomy" id="2756"/>
    <lineage>
        <taxon>Bacteria</taxon>
        <taxon>Bacillati</taxon>
        <taxon>Bacillota</taxon>
        <taxon>Bacilli</taxon>
        <taxon>Bacillales</taxon>
        <taxon>Listeriaceae</taxon>
        <taxon>Brochothrix</taxon>
    </lineage>
</organism>